<dbReference type="SUPFAM" id="SSF158997">
    <property type="entry name" value="Trm112p-like"/>
    <property type="match status" value="1"/>
</dbReference>
<dbReference type="EMBL" id="JAACYA010000001">
    <property type="protein sequence ID" value="MBK3331800.1"/>
    <property type="molecule type" value="Genomic_DNA"/>
</dbReference>
<name>A0ABS1GFW0_9AQUI</name>
<organism evidence="1 2">
    <name type="scientific">Persephonella atlantica</name>
    <dbReference type="NCBI Taxonomy" id="2699429"/>
    <lineage>
        <taxon>Bacteria</taxon>
        <taxon>Pseudomonadati</taxon>
        <taxon>Aquificota</taxon>
        <taxon>Aquificia</taxon>
        <taxon>Aquificales</taxon>
        <taxon>Hydrogenothermaceae</taxon>
        <taxon>Persephonella</taxon>
    </lineage>
</organism>
<sequence>MIPEQLLKILACPKCKGELLYLKDCFVCEHCMLKFNIIDEIPDFLIDDAEKITQEQIKKLKDERKD</sequence>
<protein>
    <submittedName>
        <fullName evidence="1">Trm112 family protein</fullName>
    </submittedName>
</protein>
<dbReference type="Gene3D" id="2.20.25.10">
    <property type="match status" value="1"/>
</dbReference>
<dbReference type="RefSeq" id="WP_200673202.1">
    <property type="nucleotide sequence ID" value="NZ_JAACYA010000001.1"/>
</dbReference>
<evidence type="ECO:0000313" key="2">
    <source>
        <dbReference type="Proteomes" id="UP000772812"/>
    </source>
</evidence>
<gene>
    <name evidence="1" type="ORF">GWK41_01810</name>
</gene>
<accession>A0ABS1GFW0</accession>
<proteinExistence type="predicted"/>
<comment type="caution">
    <text evidence="1">The sequence shown here is derived from an EMBL/GenBank/DDBJ whole genome shotgun (WGS) entry which is preliminary data.</text>
</comment>
<dbReference type="Proteomes" id="UP000772812">
    <property type="component" value="Unassembled WGS sequence"/>
</dbReference>
<evidence type="ECO:0000313" key="1">
    <source>
        <dbReference type="EMBL" id="MBK3331800.1"/>
    </source>
</evidence>
<keyword evidence="2" id="KW-1185">Reference proteome</keyword>
<reference evidence="1 2" key="1">
    <citation type="journal article" date="2021" name="Syst. Appl. Microbiol.">
        <title>Persephonella atlantica sp. nov.: How to adapt to physico-chemical gradients in high temperature hydrothermal habitats.</title>
        <authorList>
            <person name="Francois D.X."/>
            <person name="Godfroy A."/>
            <person name="Mathien C."/>
            <person name="Aube J."/>
            <person name="Cathalot C."/>
            <person name="Lesongeur F."/>
            <person name="L'Haridon S."/>
            <person name="Philippon X."/>
            <person name="Roussel E.G."/>
        </authorList>
    </citation>
    <scope>NUCLEOTIDE SEQUENCE [LARGE SCALE GENOMIC DNA]</scope>
    <source>
        <strain evidence="1 2">MO1340</strain>
    </source>
</reference>